<reference evidence="2" key="1">
    <citation type="submission" date="2013-03" db="EMBL/GenBank/DDBJ databases">
        <title>Genome sequence of Chthonomonas calidirosea, the first sequenced genome from the Armatimonadetes phylum (formally candidate division OP10).</title>
        <authorList>
            <person name="Lee K.C.Y."/>
            <person name="Morgan X.C."/>
            <person name="Dunfield P.F."/>
            <person name="Tamas I."/>
            <person name="Houghton K.M."/>
            <person name="Vyssotski M."/>
            <person name="Ryan J.L.J."/>
            <person name="Lagutin K."/>
            <person name="McDonald I.R."/>
            <person name="Stott M.B."/>
        </authorList>
    </citation>
    <scope>NUCLEOTIDE SEQUENCE [LARGE SCALE GENOMIC DNA]</scope>
    <source>
        <strain evidence="2">DSM 23976 / ICMP 18418 / T49</strain>
    </source>
</reference>
<dbReference type="FunCoup" id="S0ETQ9">
    <property type="interactions" value="13"/>
</dbReference>
<dbReference type="eggNOG" id="COG2362">
    <property type="taxonomic scope" value="Bacteria"/>
</dbReference>
<dbReference type="InterPro" id="IPR007035">
    <property type="entry name" value="Peptidase_M55"/>
</dbReference>
<dbReference type="KEGG" id="ccz:CCALI_01127"/>
<keyword evidence="2" id="KW-1185">Reference proteome</keyword>
<dbReference type="GO" id="GO:0004177">
    <property type="term" value="F:aminopeptidase activity"/>
    <property type="evidence" value="ECO:0007669"/>
    <property type="project" value="UniProtKB-KW"/>
</dbReference>
<dbReference type="Proteomes" id="UP000014227">
    <property type="component" value="Chromosome I"/>
</dbReference>
<dbReference type="EMBL" id="HF951689">
    <property type="protein sequence ID" value="CCW34946.1"/>
    <property type="molecule type" value="Genomic_DNA"/>
</dbReference>
<proteinExistence type="predicted"/>
<name>S0ETQ9_CHTCT</name>
<dbReference type="PATRIC" id="fig|1303518.3.peg.1147"/>
<dbReference type="InterPro" id="IPR027476">
    <property type="entry name" value="DppA_N"/>
</dbReference>
<dbReference type="CDD" id="cd08663">
    <property type="entry name" value="DAP_dppA_1"/>
    <property type="match status" value="1"/>
</dbReference>
<dbReference type="RefSeq" id="WP_016482491.1">
    <property type="nucleotide sequence ID" value="NC_021487.1"/>
</dbReference>
<dbReference type="AlphaFoldDB" id="S0ETQ9"/>
<gene>
    <name evidence="1" type="ORF">CCALI_01127</name>
</gene>
<keyword evidence="1" id="KW-0031">Aminopeptidase</keyword>
<sequence length="272" mass="29339">MRVMLWCDMEGVAGISVWEQVNGGAPLYEEGRRLYTEEVNAAVRGCKRAGATEIVVVDGHGAGGPWSFKSLIPERLESGAEYVLGYPWARYIAPLEAGCDAALFVGAHAMAGTPDGVLCHTVSSQSWYNARINGTLVGESGIIAAICGDFNTPCVFVSGDAATCKEVTELIGPQVVQAPVKIGLGRFSARHLPASDACALIEGRVYSALTRRDWPKPLKFDPPVTFEVELATPDRANDFLGKKGVERIGSRLICSRADSFWQAWDQFWPMGG</sequence>
<dbReference type="Pfam" id="PF04951">
    <property type="entry name" value="Peptidase_M55"/>
    <property type="match status" value="1"/>
</dbReference>
<evidence type="ECO:0000313" key="1">
    <source>
        <dbReference type="EMBL" id="CCW34946.1"/>
    </source>
</evidence>
<protein>
    <submittedName>
        <fullName evidence="1">D-aminopeptidase DppA. Metallo peptidase. MEROPS family M55</fullName>
    </submittedName>
</protein>
<dbReference type="SUPFAM" id="SSF63992">
    <property type="entry name" value="Dipeptide transport protein"/>
    <property type="match status" value="1"/>
</dbReference>
<dbReference type="STRING" id="454171.CP488_00031"/>
<accession>S0ETQ9</accession>
<keyword evidence="1" id="KW-0645">Protease</keyword>
<evidence type="ECO:0000313" key="2">
    <source>
        <dbReference type="Proteomes" id="UP000014227"/>
    </source>
</evidence>
<dbReference type="HOGENOM" id="CLU_086038_1_0_0"/>
<organism evidence="1 2">
    <name type="scientific">Chthonomonas calidirosea (strain DSM 23976 / ICMP 18418 / T49)</name>
    <dbReference type="NCBI Taxonomy" id="1303518"/>
    <lineage>
        <taxon>Bacteria</taxon>
        <taxon>Bacillati</taxon>
        <taxon>Armatimonadota</taxon>
        <taxon>Chthonomonadia</taxon>
        <taxon>Chthonomonadales</taxon>
        <taxon>Chthonomonadaceae</taxon>
        <taxon>Chthonomonas</taxon>
    </lineage>
</organism>
<dbReference type="OrthoDB" id="9785420at2"/>
<dbReference type="Gene3D" id="3.40.50.10780">
    <property type="entry name" value="Dipeptide transport protein"/>
    <property type="match status" value="1"/>
</dbReference>
<dbReference type="InParanoid" id="S0ETQ9"/>
<dbReference type="InterPro" id="IPR036177">
    <property type="entry name" value="Peptidase_M55_sf"/>
</dbReference>
<keyword evidence="1" id="KW-0378">Hydrolase</keyword>
<dbReference type="Gene3D" id="3.30.1360.130">
    <property type="entry name" value="Dipeptide transport protein"/>
    <property type="match status" value="1"/>
</dbReference>